<feature type="repeat" description="WD" evidence="5">
    <location>
        <begin position="458"/>
        <end position="496"/>
    </location>
</feature>
<evidence type="ECO:0000256" key="3">
    <source>
        <dbReference type="ARBA" id="ARBA00022737"/>
    </source>
</evidence>
<dbReference type="Pfam" id="PF12894">
    <property type="entry name" value="ANAPC4_WD40"/>
    <property type="match status" value="1"/>
</dbReference>
<dbReference type="GO" id="GO:0030686">
    <property type="term" value="C:90S preribosome"/>
    <property type="evidence" value="ECO:0007669"/>
    <property type="project" value="TreeGrafter"/>
</dbReference>
<dbReference type="AlphaFoldDB" id="A0AAV9IBF2"/>
<dbReference type="GO" id="GO:0000472">
    <property type="term" value="P:endonucleolytic cleavage to generate mature 5'-end of SSU-rRNA from (SSU-rRNA, 5.8S rRNA, LSU-rRNA)"/>
    <property type="evidence" value="ECO:0007669"/>
    <property type="project" value="TreeGrafter"/>
</dbReference>
<accession>A0AAV9IBF2</accession>
<dbReference type="Pfam" id="PF00400">
    <property type="entry name" value="WD40"/>
    <property type="match status" value="7"/>
</dbReference>
<evidence type="ECO:0000256" key="5">
    <source>
        <dbReference type="PROSITE-ProRule" id="PRU00221"/>
    </source>
</evidence>
<dbReference type="Proteomes" id="UP001300502">
    <property type="component" value="Unassembled WGS sequence"/>
</dbReference>
<dbReference type="PANTHER" id="PTHR19854">
    <property type="entry name" value="TRANSDUCIN BETA-LIKE 3"/>
    <property type="match status" value="1"/>
</dbReference>
<dbReference type="InterPro" id="IPR020472">
    <property type="entry name" value="WD40_PAC1"/>
</dbReference>
<dbReference type="GO" id="GO:0034511">
    <property type="term" value="F:U3 snoRNA binding"/>
    <property type="evidence" value="ECO:0007669"/>
    <property type="project" value="TreeGrafter"/>
</dbReference>
<keyword evidence="4" id="KW-0539">Nucleus</keyword>
<organism evidence="8 9">
    <name type="scientific">Galdieria yellowstonensis</name>
    <dbReference type="NCBI Taxonomy" id="3028027"/>
    <lineage>
        <taxon>Eukaryota</taxon>
        <taxon>Rhodophyta</taxon>
        <taxon>Bangiophyceae</taxon>
        <taxon>Galdieriales</taxon>
        <taxon>Galdieriaceae</taxon>
        <taxon>Galdieria</taxon>
    </lineage>
</organism>
<evidence type="ECO:0000259" key="7">
    <source>
        <dbReference type="Pfam" id="PF12894"/>
    </source>
</evidence>
<dbReference type="Pfam" id="PF08625">
    <property type="entry name" value="Utp13"/>
    <property type="match status" value="1"/>
</dbReference>
<sequence>MDSISSEPRPNKLHIRRLFTKYDALQPTYISKGLAVSSTQIVDDNDEALYPTLVTTLTTQAFLVRWNGNQLLSPVACFAEQSDVISSVCVSHSGAKVAIAYRSSLVVLYSVPQELRKLTLESAESLWEHLPVIRPERSWKPISGNIIVHLAFDFSDTFLVTATTDGKAKIWDVEEGHITHSLKTGVTVTNIAFHPRVGQLELYLSLDDGRILVYDLPTRNFSKSFECTQGATLAFDFLSNGSFIVCSGYDSTIHLFRTIDMTPLKHISIEDNITTITALPVLNDQTSWQIFATGSVSGRLTFWKFSSQTEVYKVKELVLSESYSAVESIYTSLLSRNYLFVGMENDMIHVIDTEKMEESSKIVGSLDEVYDICFLSQGNRIAVASNLEDIYIFDCSSNYKSVVLTGHTESILSIDYQPWTQVLVTASRDKTCRLYKLDELDSLLHSDKVETLECFAIASGHDGPIGAVSIARKNQAESFFVSGAADHTLKLWKFNSNWTGEIRELSASWTVSAHQKDINCVAVSPDFELIVSASQDKTAKMWSSKDGKLRATCVGHKRGVWYVSFSPVDRIFATSSGDCTIRIWSARDGACLQLLEGSSSSILRVVFFQAGSQLASGSSDGLLKIWNVKSGECINTLEAHEDRLWCLTCMSDGERIASGGSDGRVVFWKDITLEKEWEEKESKKDLILKRQDLDNAFRKKEWQTVFSMALELDQPSRLVEMIETLSSETEDLDDVLASLLKPLNASQIHRLLCYCRDWNTNVHQFLLAQHVLHCLFINHSFHKISAISGAKEVLQAILAYSERHYQRLSKWSAKSFMLDRLLESMGAVSRTNGHIE</sequence>
<feature type="domain" description="Anaphase-promoting complex subunit 4-like WD40" evidence="7">
    <location>
        <begin position="143"/>
        <end position="193"/>
    </location>
</feature>
<dbReference type="PRINTS" id="PR00320">
    <property type="entry name" value="GPROTEINBRPT"/>
</dbReference>
<dbReference type="GO" id="GO:0032040">
    <property type="term" value="C:small-subunit processome"/>
    <property type="evidence" value="ECO:0007669"/>
    <property type="project" value="InterPro"/>
</dbReference>
<dbReference type="InterPro" id="IPR013934">
    <property type="entry name" value="Utp13_C"/>
</dbReference>
<dbReference type="InterPro" id="IPR015943">
    <property type="entry name" value="WD40/YVTN_repeat-like_dom_sf"/>
</dbReference>
<dbReference type="PROSITE" id="PS00678">
    <property type="entry name" value="WD_REPEATS_1"/>
    <property type="match status" value="2"/>
</dbReference>
<evidence type="ECO:0000259" key="6">
    <source>
        <dbReference type="Pfam" id="PF08625"/>
    </source>
</evidence>
<evidence type="ECO:0000313" key="9">
    <source>
        <dbReference type="Proteomes" id="UP001300502"/>
    </source>
</evidence>
<dbReference type="InterPro" id="IPR024977">
    <property type="entry name" value="Apc4-like_WD40_dom"/>
</dbReference>
<evidence type="ECO:0000256" key="1">
    <source>
        <dbReference type="ARBA" id="ARBA00004604"/>
    </source>
</evidence>
<dbReference type="InterPro" id="IPR019775">
    <property type="entry name" value="WD40_repeat_CS"/>
</dbReference>
<gene>
    <name evidence="8" type="ORF">GAYE_SCF05G2547</name>
</gene>
<evidence type="ECO:0000313" key="8">
    <source>
        <dbReference type="EMBL" id="KAK4524646.1"/>
    </source>
</evidence>
<dbReference type="InterPro" id="IPR036322">
    <property type="entry name" value="WD40_repeat_dom_sf"/>
</dbReference>
<comment type="subcellular location">
    <subcellularLocation>
        <location evidence="1">Nucleus</location>
        <location evidence="1">Nucleolus</location>
    </subcellularLocation>
</comment>
<dbReference type="PROSITE" id="PS50082">
    <property type="entry name" value="WD_REPEATS_2"/>
    <property type="match status" value="7"/>
</dbReference>
<dbReference type="SMART" id="SM00320">
    <property type="entry name" value="WD40"/>
    <property type="match status" value="12"/>
</dbReference>
<comment type="caution">
    <text evidence="8">The sequence shown here is derived from an EMBL/GenBank/DDBJ whole genome shotgun (WGS) entry which is preliminary data.</text>
</comment>
<feature type="repeat" description="WD" evidence="5">
    <location>
        <begin position="595"/>
        <end position="636"/>
    </location>
</feature>
<name>A0AAV9IBF2_9RHOD</name>
<keyword evidence="2 5" id="KW-0853">WD repeat</keyword>
<keyword evidence="3" id="KW-0677">Repeat</keyword>
<feature type="repeat" description="WD" evidence="5">
    <location>
        <begin position="511"/>
        <end position="552"/>
    </location>
</feature>
<evidence type="ECO:0008006" key="10">
    <source>
        <dbReference type="Google" id="ProtNLM"/>
    </source>
</evidence>
<feature type="repeat" description="WD" evidence="5">
    <location>
        <begin position="637"/>
        <end position="669"/>
    </location>
</feature>
<keyword evidence="9" id="KW-1185">Reference proteome</keyword>
<reference evidence="8 9" key="1">
    <citation type="submission" date="2022-07" db="EMBL/GenBank/DDBJ databases">
        <title>Genome-wide signatures of adaptation to extreme environments.</title>
        <authorList>
            <person name="Cho C.H."/>
            <person name="Yoon H.S."/>
        </authorList>
    </citation>
    <scope>NUCLEOTIDE SEQUENCE [LARGE SCALE GENOMIC DNA]</scope>
    <source>
        <strain evidence="8 9">108.79 E11</strain>
    </source>
</reference>
<feature type="repeat" description="WD" evidence="5">
    <location>
        <begin position="404"/>
        <end position="445"/>
    </location>
</feature>
<dbReference type="CDD" id="cd00200">
    <property type="entry name" value="WD40"/>
    <property type="match status" value="1"/>
</dbReference>
<protein>
    <recommendedName>
        <fullName evidence="10">Transducin family protein / WD-40 repeat family protein</fullName>
    </recommendedName>
</protein>
<dbReference type="PANTHER" id="PTHR19854:SF15">
    <property type="entry name" value="TRANSDUCIN BETA-LIKE PROTEIN 3"/>
    <property type="match status" value="1"/>
</dbReference>
<dbReference type="EMBL" id="JANCYU010000025">
    <property type="protein sequence ID" value="KAK4524646.1"/>
    <property type="molecule type" value="Genomic_DNA"/>
</dbReference>
<dbReference type="InterPro" id="IPR001680">
    <property type="entry name" value="WD40_rpt"/>
</dbReference>
<feature type="domain" description="U3 small nucleolar RNA-associated protein 13 C-terminal" evidence="6">
    <location>
        <begin position="691"/>
        <end position="825"/>
    </location>
</feature>
<feature type="repeat" description="WD" evidence="5">
    <location>
        <begin position="147"/>
        <end position="181"/>
    </location>
</feature>
<dbReference type="GO" id="GO:0000480">
    <property type="term" value="P:endonucleolytic cleavage in 5'-ETS of tricistronic rRNA transcript (SSU-rRNA, 5.8S rRNA, LSU-rRNA)"/>
    <property type="evidence" value="ECO:0007669"/>
    <property type="project" value="TreeGrafter"/>
</dbReference>
<evidence type="ECO:0000256" key="2">
    <source>
        <dbReference type="ARBA" id="ARBA00022574"/>
    </source>
</evidence>
<dbReference type="SUPFAM" id="SSF50978">
    <property type="entry name" value="WD40 repeat-like"/>
    <property type="match status" value="2"/>
</dbReference>
<dbReference type="PROSITE" id="PS50294">
    <property type="entry name" value="WD_REPEATS_REGION"/>
    <property type="match status" value="5"/>
</dbReference>
<evidence type="ECO:0000256" key="4">
    <source>
        <dbReference type="ARBA" id="ARBA00023242"/>
    </source>
</evidence>
<proteinExistence type="predicted"/>
<dbReference type="Gene3D" id="2.130.10.10">
    <property type="entry name" value="YVTN repeat-like/Quinoprotein amine dehydrogenase"/>
    <property type="match status" value="3"/>
</dbReference>
<feature type="repeat" description="WD" evidence="5">
    <location>
        <begin position="553"/>
        <end position="594"/>
    </location>
</feature>